<gene>
    <name evidence="3" type="ORF">DSCW_64790</name>
</gene>
<dbReference type="InterPro" id="IPR001375">
    <property type="entry name" value="Peptidase_S9_cat"/>
</dbReference>
<dbReference type="GO" id="GO:0006508">
    <property type="term" value="P:proteolysis"/>
    <property type="evidence" value="ECO:0007669"/>
    <property type="project" value="InterPro"/>
</dbReference>
<evidence type="ECO:0000313" key="4">
    <source>
        <dbReference type="Proteomes" id="UP000427769"/>
    </source>
</evidence>
<dbReference type="KEGG" id="dwd:DSCW_64790"/>
<dbReference type="Gene3D" id="3.40.50.1820">
    <property type="entry name" value="alpha/beta hydrolase"/>
    <property type="match status" value="1"/>
</dbReference>
<reference evidence="3 4" key="1">
    <citation type="submission" date="2019-11" db="EMBL/GenBank/DDBJ databases">
        <title>Comparative genomics of hydrocarbon-degrading Desulfosarcina strains.</title>
        <authorList>
            <person name="Watanabe M."/>
            <person name="Kojima H."/>
            <person name="Fukui M."/>
        </authorList>
    </citation>
    <scope>NUCLEOTIDE SEQUENCE [LARGE SCALE GENOMIC DNA]</scope>
    <source>
        <strain evidence="3 4">PP31</strain>
    </source>
</reference>
<organism evidence="3 4">
    <name type="scientific">Desulfosarcina widdelii</name>
    <dbReference type="NCBI Taxonomy" id="947919"/>
    <lineage>
        <taxon>Bacteria</taxon>
        <taxon>Pseudomonadati</taxon>
        <taxon>Thermodesulfobacteriota</taxon>
        <taxon>Desulfobacteria</taxon>
        <taxon>Desulfobacterales</taxon>
        <taxon>Desulfosarcinaceae</taxon>
        <taxon>Desulfosarcina</taxon>
    </lineage>
</organism>
<dbReference type="Proteomes" id="UP000427769">
    <property type="component" value="Chromosome"/>
</dbReference>
<dbReference type="EMBL" id="AP021875">
    <property type="protein sequence ID" value="BBO79062.1"/>
    <property type="molecule type" value="Genomic_DNA"/>
</dbReference>
<dbReference type="RefSeq" id="WP_155307628.1">
    <property type="nucleotide sequence ID" value="NZ_AP021875.1"/>
</dbReference>
<dbReference type="GO" id="GO:0052689">
    <property type="term" value="F:carboxylic ester hydrolase activity"/>
    <property type="evidence" value="ECO:0007669"/>
    <property type="project" value="TreeGrafter"/>
</dbReference>
<dbReference type="AlphaFoldDB" id="A0A5K7ZAJ4"/>
<sequence length="345" mass="37936">MRKGISATVFTFIVSALIFQACSKIPCYPAAHYAPPANANYRAEEVSLKAPAGHTLAGTLTLPSDRPPPHPAVVLITGSSPQNRDMMGHWLWPASAYRPFRQIADALSSSGIAVLRMDDRGYGCSEGGPLRDATTVERADDNRAMVDFLRNRSEIDPSRIGLLGLSEGGNIGPLIAATDPNICALVIMAGCATNGWKIQEHQFRYDIERDEKLTEEEKEKVLAAKMEGLRAAVREGKAKPWFAFFLEYMPLPTAKRVNCPVLILHGDKDAHVPVEHAHYLAQAMRSSGNPDVTVRIFKDVNHPFLPDKDGRMSGYLKLLRKGAKVPDSVLDTITEWFVVRLLAGH</sequence>
<evidence type="ECO:0000259" key="2">
    <source>
        <dbReference type="Pfam" id="PF00326"/>
    </source>
</evidence>
<evidence type="ECO:0000313" key="3">
    <source>
        <dbReference type="EMBL" id="BBO79062.1"/>
    </source>
</evidence>
<feature type="domain" description="Peptidase S9 prolyl oligopeptidase catalytic" evidence="2">
    <location>
        <begin position="108"/>
        <end position="309"/>
    </location>
</feature>
<protein>
    <recommendedName>
        <fullName evidence="2">Peptidase S9 prolyl oligopeptidase catalytic domain-containing protein</fullName>
    </recommendedName>
</protein>
<dbReference type="PROSITE" id="PS51257">
    <property type="entry name" value="PROKAR_LIPOPROTEIN"/>
    <property type="match status" value="1"/>
</dbReference>
<keyword evidence="1" id="KW-0732">Signal</keyword>
<dbReference type="GO" id="GO:0008236">
    <property type="term" value="F:serine-type peptidase activity"/>
    <property type="evidence" value="ECO:0007669"/>
    <property type="project" value="InterPro"/>
</dbReference>
<dbReference type="PANTHER" id="PTHR43265">
    <property type="entry name" value="ESTERASE ESTD"/>
    <property type="match status" value="1"/>
</dbReference>
<proteinExistence type="predicted"/>
<name>A0A5K7ZAJ4_9BACT</name>
<dbReference type="InterPro" id="IPR053145">
    <property type="entry name" value="AB_hydrolase_Est10"/>
</dbReference>
<dbReference type="InterPro" id="IPR029058">
    <property type="entry name" value="AB_hydrolase_fold"/>
</dbReference>
<accession>A0A5K7ZAJ4</accession>
<keyword evidence="4" id="KW-1185">Reference proteome</keyword>
<dbReference type="PANTHER" id="PTHR43265:SF1">
    <property type="entry name" value="ESTERASE ESTD"/>
    <property type="match status" value="1"/>
</dbReference>
<evidence type="ECO:0000256" key="1">
    <source>
        <dbReference type="SAM" id="SignalP"/>
    </source>
</evidence>
<feature type="signal peptide" evidence="1">
    <location>
        <begin position="1"/>
        <end position="21"/>
    </location>
</feature>
<dbReference type="OrthoDB" id="9777090at2"/>
<dbReference type="SUPFAM" id="SSF53474">
    <property type="entry name" value="alpha/beta-Hydrolases"/>
    <property type="match status" value="1"/>
</dbReference>
<feature type="chain" id="PRO_5024434177" description="Peptidase S9 prolyl oligopeptidase catalytic domain-containing protein" evidence="1">
    <location>
        <begin position="22"/>
        <end position="345"/>
    </location>
</feature>
<dbReference type="Pfam" id="PF00326">
    <property type="entry name" value="Peptidase_S9"/>
    <property type="match status" value="1"/>
</dbReference>